<accession>A0A9N8DQ34</accession>
<dbReference type="InterPro" id="IPR017972">
    <property type="entry name" value="Cyt_P450_CS"/>
</dbReference>
<dbReference type="SUPFAM" id="SSF48264">
    <property type="entry name" value="Cytochrome P450"/>
    <property type="match status" value="1"/>
</dbReference>
<proteinExistence type="inferred from homology"/>
<gene>
    <name evidence="7" type="ORF">SEMRO_291_G109420.1</name>
</gene>
<dbReference type="GO" id="GO:0005506">
    <property type="term" value="F:iron ion binding"/>
    <property type="evidence" value="ECO:0007669"/>
    <property type="project" value="InterPro"/>
</dbReference>
<dbReference type="EMBL" id="CAICTM010000290">
    <property type="protein sequence ID" value="CAB9507062.1"/>
    <property type="molecule type" value="Genomic_DNA"/>
</dbReference>
<protein>
    <submittedName>
        <fullName evidence="7">Cytochrome P450</fullName>
    </submittedName>
</protein>
<evidence type="ECO:0000256" key="2">
    <source>
        <dbReference type="ARBA" id="ARBA00022617"/>
    </source>
</evidence>
<keyword evidence="3 5" id="KW-0479">Metal-binding</keyword>
<feature type="transmembrane region" description="Helical" evidence="6">
    <location>
        <begin position="16"/>
        <end position="36"/>
    </location>
</feature>
<keyword evidence="6" id="KW-0812">Transmembrane</keyword>
<sequence length="516" mass="56788">MDLTTTTTSTHIDPKAAALLCVVITIPLLLIQQLVLQPKTKKSSSSIPDATNAVPGLGNALEYKEDPPGCIRAQQDATKRKVFRLNLAGRKMVIVGSCPVTMKHVASQPESVLSSCRAVAEIGFEYTMGHFNVYEGTAWHKAILKNHYMGDKLETVFLPRIYKALEHATEQEMQLLNDNTTTSSTTTTTGPDLFPFVRQCFLRAILDEFVSPRLLANHPSLLQDCMVFQDKVEDATAKAAVLPRFLALPLCLWPTQAARRQLQQSLAAILQQEIWNTRKDTTTTMGPWAQTYLEEGTSPERAAEHLIGLIFAGHKNPSIGAGQSLCFVRTELTPEQQQCATQEALLLCDAFQDNKNLTEALLNATTLRACVLETMRVTAHTLGAIRYAESAVKLPGDMIIEAGETVSLAHHAMHMESSLWGDNPTQFSLDRWQQETTNDSSLGIPVDHYKLTTFSNGVHKCPGEKVALAMMELWLAIMLTRDAQLVGDLPPVSFERATLAQREGPVGFSVRSSSSS</sequence>
<comment type="caution">
    <text evidence="7">The sequence shown here is derived from an EMBL/GenBank/DDBJ whole genome shotgun (WGS) entry which is preliminary data.</text>
</comment>
<dbReference type="InterPro" id="IPR001128">
    <property type="entry name" value="Cyt_P450"/>
</dbReference>
<keyword evidence="5" id="KW-0503">Monooxygenase</keyword>
<dbReference type="GO" id="GO:0020037">
    <property type="term" value="F:heme binding"/>
    <property type="evidence" value="ECO:0007669"/>
    <property type="project" value="InterPro"/>
</dbReference>
<dbReference type="InterPro" id="IPR050529">
    <property type="entry name" value="CYP450_sterol_14alpha_dmase"/>
</dbReference>
<keyword evidence="6" id="KW-1133">Transmembrane helix</keyword>
<evidence type="ECO:0000313" key="8">
    <source>
        <dbReference type="Proteomes" id="UP001153069"/>
    </source>
</evidence>
<keyword evidence="8" id="KW-1185">Reference proteome</keyword>
<dbReference type="PANTHER" id="PTHR24304:SF2">
    <property type="entry name" value="24-HYDROXYCHOLESTEROL 7-ALPHA-HYDROXYLASE"/>
    <property type="match status" value="1"/>
</dbReference>
<name>A0A9N8DQ34_9STRA</name>
<dbReference type="AlphaFoldDB" id="A0A9N8DQ34"/>
<evidence type="ECO:0000256" key="5">
    <source>
        <dbReference type="RuleBase" id="RU000461"/>
    </source>
</evidence>
<evidence type="ECO:0000256" key="6">
    <source>
        <dbReference type="SAM" id="Phobius"/>
    </source>
</evidence>
<dbReference type="Gene3D" id="1.10.630.10">
    <property type="entry name" value="Cytochrome P450"/>
    <property type="match status" value="1"/>
</dbReference>
<keyword evidence="6" id="KW-0472">Membrane</keyword>
<dbReference type="GO" id="GO:0016705">
    <property type="term" value="F:oxidoreductase activity, acting on paired donors, with incorporation or reduction of molecular oxygen"/>
    <property type="evidence" value="ECO:0007669"/>
    <property type="project" value="InterPro"/>
</dbReference>
<organism evidence="7 8">
    <name type="scientific">Seminavis robusta</name>
    <dbReference type="NCBI Taxonomy" id="568900"/>
    <lineage>
        <taxon>Eukaryota</taxon>
        <taxon>Sar</taxon>
        <taxon>Stramenopiles</taxon>
        <taxon>Ochrophyta</taxon>
        <taxon>Bacillariophyta</taxon>
        <taxon>Bacillariophyceae</taxon>
        <taxon>Bacillariophycidae</taxon>
        <taxon>Naviculales</taxon>
        <taxon>Naviculaceae</taxon>
        <taxon>Seminavis</taxon>
    </lineage>
</organism>
<keyword evidence="5" id="KW-0560">Oxidoreductase</keyword>
<dbReference type="CDD" id="cd00302">
    <property type="entry name" value="cytochrome_P450"/>
    <property type="match status" value="1"/>
</dbReference>
<evidence type="ECO:0000313" key="7">
    <source>
        <dbReference type="EMBL" id="CAB9507062.1"/>
    </source>
</evidence>
<dbReference type="GO" id="GO:0004497">
    <property type="term" value="F:monooxygenase activity"/>
    <property type="evidence" value="ECO:0007669"/>
    <property type="project" value="UniProtKB-KW"/>
</dbReference>
<evidence type="ECO:0000256" key="4">
    <source>
        <dbReference type="ARBA" id="ARBA00023004"/>
    </source>
</evidence>
<evidence type="ECO:0000256" key="1">
    <source>
        <dbReference type="ARBA" id="ARBA00010617"/>
    </source>
</evidence>
<comment type="similarity">
    <text evidence="1 5">Belongs to the cytochrome P450 family.</text>
</comment>
<dbReference type="Pfam" id="PF00067">
    <property type="entry name" value="p450"/>
    <property type="match status" value="1"/>
</dbReference>
<dbReference type="PROSITE" id="PS00086">
    <property type="entry name" value="CYTOCHROME_P450"/>
    <property type="match status" value="1"/>
</dbReference>
<dbReference type="PANTHER" id="PTHR24304">
    <property type="entry name" value="CYTOCHROME P450 FAMILY 7"/>
    <property type="match status" value="1"/>
</dbReference>
<reference evidence="7" key="1">
    <citation type="submission" date="2020-06" db="EMBL/GenBank/DDBJ databases">
        <authorList>
            <consortium name="Plant Systems Biology data submission"/>
        </authorList>
    </citation>
    <scope>NUCLEOTIDE SEQUENCE</scope>
    <source>
        <strain evidence="7">D6</strain>
    </source>
</reference>
<dbReference type="OrthoDB" id="1470350at2759"/>
<keyword evidence="4 5" id="KW-0408">Iron</keyword>
<keyword evidence="2 5" id="KW-0349">Heme</keyword>
<evidence type="ECO:0000256" key="3">
    <source>
        <dbReference type="ARBA" id="ARBA00022723"/>
    </source>
</evidence>
<dbReference type="InterPro" id="IPR036396">
    <property type="entry name" value="Cyt_P450_sf"/>
</dbReference>
<dbReference type="Proteomes" id="UP001153069">
    <property type="component" value="Unassembled WGS sequence"/>
</dbReference>